<evidence type="ECO:0000256" key="6">
    <source>
        <dbReference type="ARBA" id="ARBA00022989"/>
    </source>
</evidence>
<dbReference type="GO" id="GO:0005886">
    <property type="term" value="C:plasma membrane"/>
    <property type="evidence" value="ECO:0007669"/>
    <property type="project" value="UniProtKB-SubCell"/>
</dbReference>
<dbReference type="Proteomes" id="UP000651482">
    <property type="component" value="Unassembled WGS sequence"/>
</dbReference>
<comment type="caution">
    <text evidence="10">The sequence shown here is derived from an EMBL/GenBank/DDBJ whole genome shotgun (WGS) entry which is preliminary data.</text>
</comment>
<keyword evidence="6 9" id="KW-1133">Transmembrane helix</keyword>
<keyword evidence="5 9" id="KW-0812">Transmembrane</keyword>
<protein>
    <recommendedName>
        <fullName evidence="8">Riboflavin transporter</fullName>
    </recommendedName>
</protein>
<dbReference type="PIRSF" id="PIRSF037778">
    <property type="entry name" value="UCP037778_transp_RibU"/>
    <property type="match status" value="1"/>
</dbReference>
<feature type="transmembrane region" description="Helical" evidence="9">
    <location>
        <begin position="73"/>
        <end position="95"/>
    </location>
</feature>
<evidence type="ECO:0000313" key="11">
    <source>
        <dbReference type="Proteomes" id="UP000651482"/>
    </source>
</evidence>
<name>A0A926D9A6_9FIRM</name>
<dbReference type="GO" id="GO:0032217">
    <property type="term" value="F:riboflavin transmembrane transporter activity"/>
    <property type="evidence" value="ECO:0007669"/>
    <property type="project" value="UniProtKB-UniRule"/>
</dbReference>
<keyword evidence="3 8" id="KW-0813">Transport</keyword>
<evidence type="ECO:0000313" key="10">
    <source>
        <dbReference type="EMBL" id="MBC8532755.1"/>
    </source>
</evidence>
<dbReference type="Pfam" id="PF12822">
    <property type="entry name" value="ECF_trnsprt"/>
    <property type="match status" value="1"/>
</dbReference>
<dbReference type="InterPro" id="IPR025720">
    <property type="entry name" value="RibU"/>
</dbReference>
<feature type="transmembrane region" description="Helical" evidence="9">
    <location>
        <begin position="101"/>
        <end position="125"/>
    </location>
</feature>
<comment type="similarity">
    <text evidence="2 8">Belongs to the prokaryotic riboflavin transporter (P-RFT) (TC 2.A.87) family.</text>
</comment>
<evidence type="ECO:0000256" key="2">
    <source>
        <dbReference type="ARBA" id="ARBA00005540"/>
    </source>
</evidence>
<evidence type="ECO:0000256" key="8">
    <source>
        <dbReference type="PIRNR" id="PIRNR037778"/>
    </source>
</evidence>
<evidence type="ECO:0000256" key="1">
    <source>
        <dbReference type="ARBA" id="ARBA00004651"/>
    </source>
</evidence>
<evidence type="ECO:0000256" key="3">
    <source>
        <dbReference type="ARBA" id="ARBA00022448"/>
    </source>
</evidence>
<keyword evidence="11" id="KW-1185">Reference proteome</keyword>
<feature type="transmembrane region" description="Helical" evidence="9">
    <location>
        <begin position="194"/>
        <end position="212"/>
    </location>
</feature>
<dbReference type="EMBL" id="JACRSN010000002">
    <property type="protein sequence ID" value="MBC8532755.1"/>
    <property type="molecule type" value="Genomic_DNA"/>
</dbReference>
<accession>A0A926D9A6</accession>
<evidence type="ECO:0000256" key="5">
    <source>
        <dbReference type="ARBA" id="ARBA00022692"/>
    </source>
</evidence>
<keyword evidence="7 8" id="KW-0472">Membrane</keyword>
<sequence>MSQKTKKLCIVAMLCALAFLVMAVIRIPVVLFLKYEPKDVVITIGGFLFGPLSSFLISFLVSIVEMFTVSDTGIIGCIMNILSTCAFSCTAALIYKRKRTLGGAAIGLAAGTLFMTLVMLLWNYLITPLYMGYPRQAVAELLIPAFLPFNLLKGGLNAAFTMLLYKPVVSALRKANLLPKPEEDAPKGKFRPGVVLFCFLLLVTCVLLILVMQGKI</sequence>
<proteinExistence type="inferred from homology"/>
<evidence type="ECO:0000256" key="4">
    <source>
        <dbReference type="ARBA" id="ARBA00022475"/>
    </source>
</evidence>
<comment type="subcellular location">
    <subcellularLocation>
        <location evidence="1">Cell membrane</location>
        <topology evidence="1">Multi-pass membrane protein</topology>
    </subcellularLocation>
</comment>
<keyword evidence="4 8" id="KW-1003">Cell membrane</keyword>
<gene>
    <name evidence="10" type="ORF">IAG03_01795</name>
</gene>
<reference evidence="10" key="1">
    <citation type="submission" date="2020-08" db="EMBL/GenBank/DDBJ databases">
        <title>Genome public.</title>
        <authorList>
            <person name="Liu C."/>
            <person name="Sun Q."/>
        </authorList>
    </citation>
    <scope>NUCLEOTIDE SEQUENCE</scope>
    <source>
        <strain evidence="10">NSJ-40</strain>
    </source>
</reference>
<organism evidence="10 11">
    <name type="scientific">Yeguia hominis</name>
    <dbReference type="NCBI Taxonomy" id="2763662"/>
    <lineage>
        <taxon>Bacteria</taxon>
        <taxon>Bacillati</taxon>
        <taxon>Bacillota</taxon>
        <taxon>Clostridia</taxon>
        <taxon>Eubacteriales</taxon>
        <taxon>Yeguiaceae</taxon>
        <taxon>Yeguia</taxon>
    </lineage>
</organism>
<comment type="function">
    <text evidence="8">Probably a riboflavin-binding protein that interacts with the energy-coupling factor (ECF) ABC-transporter complex.</text>
</comment>
<feature type="transmembrane region" description="Helical" evidence="9">
    <location>
        <begin position="39"/>
        <end position="61"/>
    </location>
</feature>
<dbReference type="PANTHER" id="PTHR38438:SF1">
    <property type="entry name" value="RIBOFLAVIN TRANSPORTER RIBU"/>
    <property type="match status" value="1"/>
</dbReference>
<dbReference type="AlphaFoldDB" id="A0A926D9A6"/>
<evidence type="ECO:0000256" key="7">
    <source>
        <dbReference type="ARBA" id="ARBA00023136"/>
    </source>
</evidence>
<dbReference type="PANTHER" id="PTHR38438">
    <property type="entry name" value="RIBOFLAVIN TRANSPORTER RIBU"/>
    <property type="match status" value="1"/>
</dbReference>
<dbReference type="Gene3D" id="1.10.1760.20">
    <property type="match status" value="1"/>
</dbReference>
<dbReference type="InterPro" id="IPR024529">
    <property type="entry name" value="ECF_trnsprt_substrate-spec"/>
</dbReference>
<evidence type="ECO:0000256" key="9">
    <source>
        <dbReference type="SAM" id="Phobius"/>
    </source>
</evidence>
<feature type="transmembrane region" description="Helical" evidence="9">
    <location>
        <begin position="137"/>
        <end position="165"/>
    </location>
</feature>